<evidence type="ECO:0000313" key="1">
    <source>
        <dbReference type="EMBL" id="MET3753022.1"/>
    </source>
</evidence>
<evidence type="ECO:0000313" key="2">
    <source>
        <dbReference type="Proteomes" id="UP001549077"/>
    </source>
</evidence>
<keyword evidence="2" id="KW-1185">Reference proteome</keyword>
<organism evidence="1 2">
    <name type="scientific">Rhizobium binae</name>
    <dbReference type="NCBI Taxonomy" id="1138190"/>
    <lineage>
        <taxon>Bacteria</taxon>
        <taxon>Pseudomonadati</taxon>
        <taxon>Pseudomonadota</taxon>
        <taxon>Alphaproteobacteria</taxon>
        <taxon>Hyphomicrobiales</taxon>
        <taxon>Rhizobiaceae</taxon>
        <taxon>Rhizobium/Agrobacterium group</taxon>
        <taxon>Rhizobium</taxon>
    </lineage>
</organism>
<comment type="caution">
    <text evidence="1">The sequence shown here is derived from an EMBL/GenBank/DDBJ whole genome shotgun (WGS) entry which is preliminary data.</text>
</comment>
<dbReference type="SUPFAM" id="SSF88723">
    <property type="entry name" value="PIN domain-like"/>
    <property type="match status" value="1"/>
</dbReference>
<dbReference type="RefSeq" id="WP_259664641.1">
    <property type="nucleotide sequence ID" value="NZ_CP071604.1"/>
</dbReference>
<protein>
    <submittedName>
        <fullName evidence="1">PIN domain nuclease of toxin-antitoxin system</fullName>
    </submittedName>
</protein>
<proteinExistence type="predicted"/>
<gene>
    <name evidence="1" type="ORF">ABID08_000361</name>
</gene>
<name>A0ABV2M979_9HYPH</name>
<dbReference type="Proteomes" id="UP001549077">
    <property type="component" value="Unassembled WGS sequence"/>
</dbReference>
<reference evidence="1 2" key="1">
    <citation type="submission" date="2024-06" db="EMBL/GenBank/DDBJ databases">
        <title>Genomic Encyclopedia of Type Strains, Phase IV (KMG-IV): sequencing the most valuable type-strain genomes for metagenomic binning, comparative biology and taxonomic classification.</title>
        <authorList>
            <person name="Goeker M."/>
        </authorList>
    </citation>
    <scope>NUCLEOTIDE SEQUENCE [LARGE SCALE GENOMIC DNA]</scope>
    <source>
        <strain evidence="1 2">DSM 29288</strain>
    </source>
</reference>
<dbReference type="EMBL" id="JBEPMY010000001">
    <property type="protein sequence ID" value="MET3753022.1"/>
    <property type="molecule type" value="Genomic_DNA"/>
</dbReference>
<dbReference type="GeneID" id="300894285"/>
<accession>A0ABV2M979</accession>
<sequence length="43" mass="4676">MNSLLLDTQAWAWLLTGDERLSAMAVALIEKAETILVSSDISV</sequence>
<dbReference type="InterPro" id="IPR029060">
    <property type="entry name" value="PIN-like_dom_sf"/>
</dbReference>